<keyword evidence="6" id="KW-0378">Hydrolase</keyword>
<feature type="domain" description="UBA" evidence="7">
    <location>
        <begin position="365"/>
        <end position="405"/>
    </location>
</feature>
<dbReference type="Proteomes" id="UP000887581">
    <property type="component" value="Unplaced"/>
</dbReference>
<evidence type="ECO:0000256" key="3">
    <source>
        <dbReference type="ARBA" id="ARBA00022490"/>
    </source>
</evidence>
<dbReference type="CDD" id="cd05479">
    <property type="entry name" value="RP_DDI"/>
    <property type="match status" value="1"/>
</dbReference>
<accession>A0A915PPV8</accession>
<dbReference type="PANTHER" id="PTHR15397">
    <property type="entry name" value="SODIUM-GLUCOSE COTRANSPORTER REGULATORY PROTEIN -RELATED"/>
    <property type="match status" value="1"/>
</dbReference>
<dbReference type="SUPFAM" id="SSF50630">
    <property type="entry name" value="Acid proteases"/>
    <property type="match status" value="1"/>
</dbReference>
<protein>
    <submittedName>
        <fullName evidence="10">UBA domain-containing protein</fullName>
    </submittedName>
</protein>
<keyword evidence="3" id="KW-0963">Cytoplasm</keyword>
<dbReference type="Gene3D" id="2.40.70.10">
    <property type="entry name" value="Acid Proteases"/>
    <property type="match status" value="1"/>
</dbReference>
<name>A0A915PPV8_9BILA</name>
<dbReference type="CDD" id="cd01796">
    <property type="entry name" value="Ubl_Ddi1_like"/>
    <property type="match status" value="1"/>
</dbReference>
<comment type="subcellular location">
    <subcellularLocation>
        <location evidence="1">Cytoplasm</location>
    </subcellularLocation>
</comment>
<dbReference type="Pfam" id="PF00627">
    <property type="entry name" value="UBA"/>
    <property type="match status" value="1"/>
</dbReference>
<evidence type="ECO:0000313" key="9">
    <source>
        <dbReference type="Proteomes" id="UP000887581"/>
    </source>
</evidence>
<dbReference type="InterPro" id="IPR033882">
    <property type="entry name" value="DDI1_N"/>
</dbReference>
<dbReference type="Gene3D" id="3.10.20.90">
    <property type="entry name" value="Phosphatidylinositol 3-kinase Catalytic Subunit, Chain A, domain 1"/>
    <property type="match status" value="1"/>
</dbReference>
<dbReference type="InterPro" id="IPR019103">
    <property type="entry name" value="Peptidase_aspartic_DDI1-type"/>
</dbReference>
<evidence type="ECO:0000259" key="8">
    <source>
        <dbReference type="PROSITE" id="PS50175"/>
    </source>
</evidence>
<dbReference type="CDD" id="cd14291">
    <property type="entry name" value="UBA1_NUB1_like"/>
    <property type="match status" value="1"/>
</dbReference>
<proteinExistence type="inferred from homology"/>
<keyword evidence="9" id="KW-1185">Reference proteome</keyword>
<dbReference type="SUPFAM" id="SSF54236">
    <property type="entry name" value="Ubiquitin-like"/>
    <property type="match status" value="1"/>
</dbReference>
<dbReference type="InterPro" id="IPR009060">
    <property type="entry name" value="UBA-like_sf"/>
</dbReference>
<dbReference type="AlphaFoldDB" id="A0A915PPV8"/>
<dbReference type="InterPro" id="IPR015940">
    <property type="entry name" value="UBA"/>
</dbReference>
<sequence length="409" mass="45550">MKITVTCDLTGADVFPLEVRGDMEIENFLALCQFEIPALSGVPMSQLNIVRGGCTIDMNARNLKKTLDELRIHDNDIIMLVTHKPTVSSERPQYSDALIADLVKSIKVPQDSLCRGSSGLKDEEFVQLQTLFNGLRNSAERRDRLRNVIPNLVAAAEQDNFDLFRAKYFAERENALARERAMLDPTSAEGQRLIAEQIQRENIDFSHQFAMEHMPEAYIPVSMLYIKMKINGVEVKAFVDSGAQVSILSDSIAQRCNLMRLVDKRFQATVHGVGGTQQLLGKIHACQVQIEEHFYSCNFDVLANRDIDVLLGLDILKRHRCVIDLQRNCLRFGESAVTQFLPDSEVPQRNLERLGTGGPISSSVEVDSAKLASLMALGFEETAARSMLIQCGNDVEAAAANLFAKQSMS</sequence>
<dbReference type="InterPro" id="IPR021109">
    <property type="entry name" value="Peptidase_aspartic_dom_sf"/>
</dbReference>
<dbReference type="PROSITE" id="PS50175">
    <property type="entry name" value="ASP_PROT_RETROV"/>
    <property type="match status" value="1"/>
</dbReference>
<evidence type="ECO:0000313" key="10">
    <source>
        <dbReference type="WBParaSite" id="sdigi.contig300.g7225.t1"/>
    </source>
</evidence>
<evidence type="ECO:0000256" key="1">
    <source>
        <dbReference type="ARBA" id="ARBA00004496"/>
    </source>
</evidence>
<keyword evidence="4" id="KW-0645">Protease</keyword>
<dbReference type="Pfam" id="PF09668">
    <property type="entry name" value="Asp_protease"/>
    <property type="match status" value="1"/>
</dbReference>
<dbReference type="InterPro" id="IPR001995">
    <property type="entry name" value="Peptidase_A2_cat"/>
</dbReference>
<dbReference type="WBParaSite" id="sdigi.contig300.g7225.t1">
    <property type="protein sequence ID" value="sdigi.contig300.g7225.t1"/>
    <property type="gene ID" value="sdigi.contig300.g7225"/>
</dbReference>
<feature type="domain" description="Peptidase A2" evidence="8">
    <location>
        <begin position="235"/>
        <end position="275"/>
    </location>
</feature>
<dbReference type="PROSITE" id="PS50030">
    <property type="entry name" value="UBA"/>
    <property type="match status" value="1"/>
</dbReference>
<dbReference type="PANTHER" id="PTHR15397:SF3">
    <property type="entry name" value="DNA DAMAGE INDUCIBLE 1 HOMOLOG 2"/>
    <property type="match status" value="1"/>
</dbReference>
<evidence type="ECO:0000259" key="7">
    <source>
        <dbReference type="PROSITE" id="PS50030"/>
    </source>
</evidence>
<dbReference type="Gene3D" id="1.10.8.10">
    <property type="entry name" value="DNA helicase RuvA subunit, C-terminal domain"/>
    <property type="match status" value="1"/>
</dbReference>
<dbReference type="InterPro" id="IPR029071">
    <property type="entry name" value="Ubiquitin-like_domsf"/>
</dbReference>
<evidence type="ECO:0000256" key="5">
    <source>
        <dbReference type="ARBA" id="ARBA00022750"/>
    </source>
</evidence>
<dbReference type="GO" id="GO:0004190">
    <property type="term" value="F:aspartic-type endopeptidase activity"/>
    <property type="evidence" value="ECO:0007669"/>
    <property type="project" value="UniProtKB-KW"/>
</dbReference>
<reference evidence="10" key="1">
    <citation type="submission" date="2022-11" db="UniProtKB">
        <authorList>
            <consortium name="WormBaseParasite"/>
        </authorList>
    </citation>
    <scope>IDENTIFICATION</scope>
</reference>
<evidence type="ECO:0000256" key="4">
    <source>
        <dbReference type="ARBA" id="ARBA00022670"/>
    </source>
</evidence>
<dbReference type="GO" id="GO:0005737">
    <property type="term" value="C:cytoplasm"/>
    <property type="evidence" value="ECO:0007669"/>
    <property type="project" value="UniProtKB-SubCell"/>
</dbReference>
<keyword evidence="5" id="KW-0064">Aspartyl protease</keyword>
<evidence type="ECO:0000256" key="6">
    <source>
        <dbReference type="ARBA" id="ARBA00022801"/>
    </source>
</evidence>
<organism evidence="9 10">
    <name type="scientific">Setaria digitata</name>
    <dbReference type="NCBI Taxonomy" id="48799"/>
    <lineage>
        <taxon>Eukaryota</taxon>
        <taxon>Metazoa</taxon>
        <taxon>Ecdysozoa</taxon>
        <taxon>Nematoda</taxon>
        <taxon>Chromadorea</taxon>
        <taxon>Rhabditida</taxon>
        <taxon>Spirurina</taxon>
        <taxon>Spiruromorpha</taxon>
        <taxon>Filarioidea</taxon>
        <taxon>Setariidae</taxon>
        <taxon>Setaria</taxon>
    </lineage>
</organism>
<comment type="similarity">
    <text evidence="2">Belongs to the DDI1 family.</text>
</comment>
<dbReference type="SUPFAM" id="SSF46934">
    <property type="entry name" value="UBA-like"/>
    <property type="match status" value="1"/>
</dbReference>
<dbReference type="GO" id="GO:0006508">
    <property type="term" value="P:proteolysis"/>
    <property type="evidence" value="ECO:0007669"/>
    <property type="project" value="UniProtKB-KW"/>
</dbReference>
<evidence type="ECO:0000256" key="2">
    <source>
        <dbReference type="ARBA" id="ARBA00009136"/>
    </source>
</evidence>